<dbReference type="EMBL" id="RJVU01055307">
    <property type="protein sequence ID" value="ROK84992.1"/>
    <property type="molecule type" value="Genomic_DNA"/>
</dbReference>
<organism evidence="1 2">
    <name type="scientific">Anabarilius grahami</name>
    <name type="common">Kanglang fish</name>
    <name type="synonym">Barilius grahami</name>
    <dbReference type="NCBI Taxonomy" id="495550"/>
    <lineage>
        <taxon>Eukaryota</taxon>
        <taxon>Metazoa</taxon>
        <taxon>Chordata</taxon>
        <taxon>Craniata</taxon>
        <taxon>Vertebrata</taxon>
        <taxon>Euteleostomi</taxon>
        <taxon>Actinopterygii</taxon>
        <taxon>Neopterygii</taxon>
        <taxon>Teleostei</taxon>
        <taxon>Ostariophysi</taxon>
        <taxon>Cypriniformes</taxon>
        <taxon>Xenocyprididae</taxon>
        <taxon>Xenocypridinae</taxon>
        <taxon>Xenocypridinae incertae sedis</taxon>
        <taxon>Anabarilius</taxon>
    </lineage>
</organism>
<evidence type="ECO:0000313" key="2">
    <source>
        <dbReference type="Proteomes" id="UP000281406"/>
    </source>
</evidence>
<sequence>MQHVQQAKIPAATLTDFHVRCQNFLRVACGGIKKRFEFDDALLTQITCLSPATATDAKARAEHPSLLPLMQQVPRLIDMADADRLQAIDDQWRRLPLLALSEDTKAMDVDEFWHHISTLEDFEGVTVLLPVSILKLFHAPPLHKWQFQVRNIGTLPLRHPLLIITFTTTTVNASQGPWSTAATIFVGR</sequence>
<protein>
    <submittedName>
        <fullName evidence="1">Uncharacterized protein</fullName>
    </submittedName>
</protein>
<accession>A0A3N0Y0S9</accession>
<dbReference type="OrthoDB" id="6159421at2759"/>
<dbReference type="AlphaFoldDB" id="A0A3N0Y0S9"/>
<name>A0A3N0Y0S9_ANAGA</name>
<proteinExistence type="predicted"/>
<reference evidence="1 2" key="1">
    <citation type="submission" date="2018-10" db="EMBL/GenBank/DDBJ databases">
        <title>Genome assembly for a Yunnan-Guizhou Plateau 3E fish, Anabarilius grahami (Regan), and its evolutionary and genetic applications.</title>
        <authorList>
            <person name="Jiang W."/>
        </authorList>
    </citation>
    <scope>NUCLEOTIDE SEQUENCE [LARGE SCALE GENOMIC DNA]</scope>
    <source>
        <strain evidence="1">AG-KIZ</strain>
        <tissue evidence="1">Muscle</tissue>
    </source>
</reference>
<evidence type="ECO:0000313" key="1">
    <source>
        <dbReference type="EMBL" id="ROK84992.1"/>
    </source>
</evidence>
<dbReference type="Proteomes" id="UP000281406">
    <property type="component" value="Unassembled WGS sequence"/>
</dbReference>
<gene>
    <name evidence="1" type="ORF">DPX16_0682</name>
</gene>
<keyword evidence="2" id="KW-1185">Reference proteome</keyword>
<comment type="caution">
    <text evidence="1">The sequence shown here is derived from an EMBL/GenBank/DDBJ whole genome shotgun (WGS) entry which is preliminary data.</text>
</comment>